<evidence type="ECO:0000259" key="2">
    <source>
        <dbReference type="Pfam" id="PF18802"/>
    </source>
</evidence>
<feature type="domain" description="CxC1-like cysteine cluster associated with KDZ transposases" evidence="2">
    <location>
        <begin position="122"/>
        <end position="224"/>
    </location>
</feature>
<feature type="region of interest" description="Disordered" evidence="1">
    <location>
        <begin position="39"/>
        <end position="62"/>
    </location>
</feature>
<organism evidence="3 4">
    <name type="scientific">Puccinia striiformis</name>
    <dbReference type="NCBI Taxonomy" id="27350"/>
    <lineage>
        <taxon>Eukaryota</taxon>
        <taxon>Fungi</taxon>
        <taxon>Dikarya</taxon>
        <taxon>Basidiomycota</taxon>
        <taxon>Pucciniomycotina</taxon>
        <taxon>Pucciniomycetes</taxon>
        <taxon>Pucciniales</taxon>
        <taxon>Pucciniaceae</taxon>
        <taxon>Puccinia</taxon>
    </lineage>
</organism>
<reference evidence="3 4" key="1">
    <citation type="submission" date="2017-12" db="EMBL/GenBank/DDBJ databases">
        <title>Gene loss provides genomic basis for host adaptation in cereal stripe rust fungi.</title>
        <authorList>
            <person name="Xia C."/>
        </authorList>
    </citation>
    <scope>NUCLEOTIDE SEQUENCE [LARGE SCALE GENOMIC DNA]</scope>
    <source>
        <strain evidence="3 4">93TX-2</strain>
    </source>
</reference>
<dbReference type="AlphaFoldDB" id="A0A2S4WG28"/>
<dbReference type="InterPro" id="IPR041320">
    <property type="entry name" value="CxC1"/>
</dbReference>
<feature type="region of interest" description="Disordered" evidence="1">
    <location>
        <begin position="1"/>
        <end position="22"/>
    </location>
</feature>
<dbReference type="PANTHER" id="PTHR33096">
    <property type="entry name" value="CXC2 DOMAIN-CONTAINING PROTEIN"/>
    <property type="match status" value="1"/>
</dbReference>
<sequence length="1005" mass="114949">MADRTPRGRTRRPRNANAAAPLNTRRIIRTNTRIITVSRGQSRRARNAQLRRTEQQEPTERARQAAARQLVNVLTRTRSQTTPSISDFNDMLQNAKRPPGNGLPWTKRSFSAYLLYRDISQNWTSWKPDFSEKPKGCTCTLADISHRKVDLVDLFERVRGGSIKFCKCTPDVVRLIQEGFFACSADKPRTAFSIRLVQYHHHLWQASAVATSAFIKSLTSFLDSCNRQPLLIRGSKHKRRELRVPFSHCIDLYLRILTNSKKLFEDGLRLSPIDKWANKCPRCFGPIQNEVKQNPAEPDVNLNMDGNFQQRHYCHASKDCPRNDQYPALFLPPSKIASDIEQLTATEDAATGINPPCSEMHKAADDTRNGTTWDKCDDNGLFASTCRHDVPLMLINIYKTGEKLYYPISILRNFLADFPNHKVGVLYDIGCHLEAHITKRNLLSDRISDLRFGTSVFHSYVHEWSCQVKYNPRFNDWWGLTDGEGLERFWSFMSPLVSNLRVSTRLHRLTSIQARAEYYTDQLTASTGEWLAKKLVDCTEINRSASSILNQLHNLANRTTPSHNYTNQFFEEQWILEQSYHLNVNQTREKQRQELGKLLCLQDKHDQAWQANATTVEQGIARAAECRDIADRLSRHRITIGPHALIDNLDRNQSELLWKAWYSKIDVRQKYLALAEEKQPLLQACRPGEHTTLGISWNPGEPAPNPVSACPTRHAPPTMSYDELLRLQPDDPFWNDGLFTNGNEPWAIDINTQRGIRFLASLKRSREEHRRIGWEARRAMRWAIVQRNQLLKTLRLIDGLQVLEGGVLQVVEGTIIPPDLEPLLSHEYLSPLGSLVEKMKAGKMVVHEKLIEITKLLIEWDAKIVGVFEETPPQTGDDLLLPEWQEQIAQIMQTMQDNTFSNIPGDLHFQVVYPTGFDPDEERNDNDDNEDDSDQGEDQSIEAIDPPPAPQPHTNDNSESESDEDEDEDDDYIEIAENIMLQAMQHLILNNLAAGTSPRANPLST</sequence>
<evidence type="ECO:0000313" key="3">
    <source>
        <dbReference type="EMBL" id="POW20689.1"/>
    </source>
</evidence>
<dbReference type="Proteomes" id="UP000238274">
    <property type="component" value="Unassembled WGS sequence"/>
</dbReference>
<feature type="compositionally biased region" description="Basic and acidic residues" evidence="1">
    <location>
        <begin position="51"/>
        <end position="62"/>
    </location>
</feature>
<comment type="caution">
    <text evidence="3">The sequence shown here is derived from an EMBL/GenBank/DDBJ whole genome shotgun (WGS) entry which is preliminary data.</text>
</comment>
<proteinExistence type="predicted"/>
<keyword evidence="4" id="KW-1185">Reference proteome</keyword>
<feature type="region of interest" description="Disordered" evidence="1">
    <location>
        <begin position="911"/>
        <end position="976"/>
    </location>
</feature>
<dbReference type="PANTHER" id="PTHR33096:SF1">
    <property type="entry name" value="CXC1-LIKE CYSTEINE CLUSTER ASSOCIATED WITH KDZ TRANSPOSASES DOMAIN-CONTAINING PROTEIN"/>
    <property type="match status" value="1"/>
</dbReference>
<dbReference type="EMBL" id="PKSM01000030">
    <property type="protein sequence ID" value="POW20689.1"/>
    <property type="molecule type" value="Genomic_DNA"/>
</dbReference>
<evidence type="ECO:0000256" key="1">
    <source>
        <dbReference type="SAM" id="MobiDB-lite"/>
    </source>
</evidence>
<protein>
    <recommendedName>
        <fullName evidence="2">CxC1-like cysteine cluster associated with KDZ transposases domain-containing protein</fullName>
    </recommendedName>
</protein>
<gene>
    <name evidence="3" type="ORF">PSHT_03304</name>
</gene>
<evidence type="ECO:0000313" key="4">
    <source>
        <dbReference type="Proteomes" id="UP000238274"/>
    </source>
</evidence>
<accession>A0A2S4WG28</accession>
<reference evidence="4" key="3">
    <citation type="journal article" date="2018" name="Mol. Plant Microbe Interact.">
        <title>Genome sequence resources for the wheat stripe rust pathogen (Puccinia striiformis f. sp. tritici) and the barley stripe rust pathogen (Puccinia striiformis f. sp. hordei).</title>
        <authorList>
            <person name="Xia C."/>
            <person name="Wang M."/>
            <person name="Yin C."/>
            <person name="Cornejo O.E."/>
            <person name="Hulbert S.H."/>
            <person name="Chen X."/>
        </authorList>
    </citation>
    <scope>NUCLEOTIDE SEQUENCE [LARGE SCALE GENOMIC DNA]</scope>
    <source>
        <strain evidence="4">93TX-2</strain>
    </source>
</reference>
<dbReference type="VEuPathDB" id="FungiDB:PSTT_02887"/>
<reference evidence="4" key="2">
    <citation type="journal article" date="2018" name="BMC Genomics">
        <title>Genomic insights into host adaptation between the wheat stripe rust pathogen (Puccinia striiformis f. sp. tritici) and the barley stripe rust pathogen (Puccinia striiformis f. sp. hordei).</title>
        <authorList>
            <person name="Xia C."/>
            <person name="Wang M."/>
            <person name="Yin C."/>
            <person name="Cornejo O.E."/>
            <person name="Hulbert S.H."/>
            <person name="Chen X."/>
        </authorList>
    </citation>
    <scope>NUCLEOTIDE SEQUENCE [LARGE SCALE GENOMIC DNA]</scope>
    <source>
        <strain evidence="4">93TX-2</strain>
    </source>
</reference>
<dbReference type="VEuPathDB" id="FungiDB:PSHT_03304"/>
<feature type="compositionally biased region" description="Acidic residues" evidence="1">
    <location>
        <begin position="958"/>
        <end position="974"/>
    </location>
</feature>
<feature type="compositionally biased region" description="Acidic residues" evidence="1">
    <location>
        <begin position="918"/>
        <end position="940"/>
    </location>
</feature>
<dbReference type="Pfam" id="PF18758">
    <property type="entry name" value="KDZ"/>
    <property type="match status" value="1"/>
</dbReference>
<dbReference type="Pfam" id="PF18802">
    <property type="entry name" value="CxC1"/>
    <property type="match status" value="1"/>
</dbReference>
<dbReference type="OrthoDB" id="2507164at2759"/>
<name>A0A2S4WG28_9BASI</name>
<dbReference type="InterPro" id="IPR040521">
    <property type="entry name" value="KDZ"/>
</dbReference>